<evidence type="ECO:0000256" key="9">
    <source>
        <dbReference type="RuleBase" id="RU365045"/>
    </source>
</evidence>
<evidence type="ECO:0000256" key="7">
    <source>
        <dbReference type="ARBA" id="ARBA00023315"/>
    </source>
</evidence>
<dbReference type="AlphaFoldDB" id="A0A541BM85"/>
<dbReference type="UniPathway" id="UPA00067">
    <property type="reaction ID" value="UER00122"/>
</dbReference>
<sequence length="172" mass="19189">MTPVTNSTTPNSGPVAVTFRAPEVGDAARLWEIARDSQVLDLNSSYSYLLWCRDFHDSSVVADHGGRVGGFVTGFVRPQDPRTVFVWQVAVDEELRGHGLAASMLNHLLDHLARQGVTRLETTISPDNTASQALFTALARTRYTSITRQRLFEPNHFPDQHESEELYIIGDH</sequence>
<dbReference type="GO" id="GO:0033816">
    <property type="term" value="F:diaminobutyrate acetyltransferase activity"/>
    <property type="evidence" value="ECO:0007669"/>
    <property type="project" value="UniProtKB-EC"/>
</dbReference>
<organism evidence="11 12">
    <name type="scientific">Rhodococcus spelaei</name>
    <dbReference type="NCBI Taxonomy" id="2546320"/>
    <lineage>
        <taxon>Bacteria</taxon>
        <taxon>Bacillati</taxon>
        <taxon>Actinomycetota</taxon>
        <taxon>Actinomycetes</taxon>
        <taxon>Mycobacteriales</taxon>
        <taxon>Nocardiaceae</taxon>
        <taxon>Rhodococcus</taxon>
    </lineage>
</organism>
<comment type="similarity">
    <text evidence="3 9">Belongs to the acetyltransferase family. EctA subfamily.</text>
</comment>
<evidence type="ECO:0000313" key="12">
    <source>
        <dbReference type="Proteomes" id="UP000316256"/>
    </source>
</evidence>
<evidence type="ECO:0000256" key="2">
    <source>
        <dbReference type="ARBA" id="ARBA00004978"/>
    </source>
</evidence>
<comment type="pathway">
    <text evidence="2 9">Amine and polyamine biosynthesis; ectoine biosynthesis; L-ectoine from L-aspartate 4-semialdehyde: step 2/3.</text>
</comment>
<dbReference type="OrthoDB" id="2436196at2"/>
<evidence type="ECO:0000256" key="8">
    <source>
        <dbReference type="ARBA" id="ARBA00048924"/>
    </source>
</evidence>
<dbReference type="Pfam" id="PF00583">
    <property type="entry name" value="Acetyltransf_1"/>
    <property type="match status" value="1"/>
</dbReference>
<comment type="caution">
    <text evidence="11">The sequence shown here is derived from an EMBL/GenBank/DDBJ whole genome shotgun (WGS) entry which is preliminary data.</text>
</comment>
<keyword evidence="12" id="KW-1185">Reference proteome</keyword>
<dbReference type="SUPFAM" id="SSF55729">
    <property type="entry name" value="Acyl-CoA N-acyltransferases (Nat)"/>
    <property type="match status" value="1"/>
</dbReference>
<evidence type="ECO:0000256" key="4">
    <source>
        <dbReference type="ARBA" id="ARBA00012355"/>
    </source>
</evidence>
<dbReference type="Proteomes" id="UP000316256">
    <property type="component" value="Unassembled WGS sequence"/>
</dbReference>
<proteinExistence type="inferred from homology"/>
<comment type="catalytic activity">
    <reaction evidence="8 9">
        <text>L-2,4-diaminobutanoate + acetyl-CoA = (2S)-4-acetamido-2-aminobutanoate + CoA + H(+)</text>
        <dbReference type="Rhea" id="RHEA:16901"/>
        <dbReference type="ChEBI" id="CHEBI:15378"/>
        <dbReference type="ChEBI" id="CHEBI:57287"/>
        <dbReference type="ChEBI" id="CHEBI:57288"/>
        <dbReference type="ChEBI" id="CHEBI:58761"/>
        <dbReference type="ChEBI" id="CHEBI:58929"/>
        <dbReference type="EC" id="2.3.1.178"/>
    </reaction>
</comment>
<evidence type="ECO:0000259" key="10">
    <source>
        <dbReference type="PROSITE" id="PS51186"/>
    </source>
</evidence>
<evidence type="ECO:0000256" key="5">
    <source>
        <dbReference type="ARBA" id="ARBA00017935"/>
    </source>
</evidence>
<comment type="function">
    <text evidence="1 9">Catalyzes the acetylation of L-2,4-diaminobutyrate (DABA) to gamma-N-acetyl-alpha,gamma-diaminobutyric acid (ADABA) with acetyl coenzyme A.</text>
</comment>
<dbReference type="InterPro" id="IPR012772">
    <property type="entry name" value="Ectoine_EctA"/>
</dbReference>
<dbReference type="NCBIfam" id="TIGR02406">
    <property type="entry name" value="ectoine_EctA"/>
    <property type="match status" value="1"/>
</dbReference>
<reference evidence="11 12" key="1">
    <citation type="submission" date="2019-06" db="EMBL/GenBank/DDBJ databases">
        <title>Rhodococcus spaelei sp. nov., isolated from a cave.</title>
        <authorList>
            <person name="Lee S.D."/>
        </authorList>
    </citation>
    <scope>NUCLEOTIDE SEQUENCE [LARGE SCALE GENOMIC DNA]</scope>
    <source>
        <strain evidence="11 12">C9-5</strain>
    </source>
</reference>
<protein>
    <recommendedName>
        <fullName evidence="5 9">L-2,4-diaminobutyric acid acetyltransferase</fullName>
        <shortName evidence="9">DABA acetyltransferase</shortName>
        <ecNumber evidence="4 9">2.3.1.178</ecNumber>
    </recommendedName>
</protein>
<dbReference type="PROSITE" id="PS51186">
    <property type="entry name" value="GNAT"/>
    <property type="match status" value="1"/>
</dbReference>
<name>A0A541BM85_9NOCA</name>
<evidence type="ECO:0000313" key="11">
    <source>
        <dbReference type="EMBL" id="TQF73415.1"/>
    </source>
</evidence>
<evidence type="ECO:0000256" key="6">
    <source>
        <dbReference type="ARBA" id="ARBA00022679"/>
    </source>
</evidence>
<dbReference type="RefSeq" id="WP_142097350.1">
    <property type="nucleotide sequence ID" value="NZ_VIGH01000003.1"/>
</dbReference>
<evidence type="ECO:0000256" key="3">
    <source>
        <dbReference type="ARBA" id="ARBA00010712"/>
    </source>
</evidence>
<keyword evidence="7 9" id="KW-0012">Acyltransferase</keyword>
<dbReference type="InterPro" id="IPR000182">
    <property type="entry name" value="GNAT_dom"/>
</dbReference>
<feature type="domain" description="N-acetyltransferase" evidence="10">
    <location>
        <begin position="17"/>
        <end position="164"/>
    </location>
</feature>
<dbReference type="InterPro" id="IPR016181">
    <property type="entry name" value="Acyl_CoA_acyltransferase"/>
</dbReference>
<accession>A0A541BM85</accession>
<dbReference type="GO" id="GO:0019491">
    <property type="term" value="P:ectoine biosynthetic process"/>
    <property type="evidence" value="ECO:0007669"/>
    <property type="project" value="UniProtKB-UniPathway"/>
</dbReference>
<keyword evidence="6 9" id="KW-0808">Transferase</keyword>
<gene>
    <name evidence="9 11" type="primary">ectA</name>
    <name evidence="11" type="ORF">FK531_07905</name>
</gene>
<evidence type="ECO:0000256" key="1">
    <source>
        <dbReference type="ARBA" id="ARBA00003741"/>
    </source>
</evidence>
<dbReference type="EMBL" id="VIGH01000003">
    <property type="protein sequence ID" value="TQF73415.1"/>
    <property type="molecule type" value="Genomic_DNA"/>
</dbReference>
<dbReference type="EC" id="2.3.1.178" evidence="4 9"/>
<dbReference type="Gene3D" id="3.40.630.30">
    <property type="match status" value="1"/>
</dbReference>
<dbReference type="CDD" id="cd04301">
    <property type="entry name" value="NAT_SF"/>
    <property type="match status" value="1"/>
</dbReference>